<organism evidence="1 2">
    <name type="scientific">Mycolicibacter longobardus</name>
    <dbReference type="NCBI Taxonomy" id="1108812"/>
    <lineage>
        <taxon>Bacteria</taxon>
        <taxon>Bacillati</taxon>
        <taxon>Actinomycetota</taxon>
        <taxon>Actinomycetes</taxon>
        <taxon>Mycobacteriales</taxon>
        <taxon>Mycobacteriaceae</taxon>
        <taxon>Mycolicibacter</taxon>
    </lineage>
</organism>
<dbReference type="EMBL" id="LQPG01000039">
    <property type="protein sequence ID" value="ORW08095.1"/>
    <property type="molecule type" value="Genomic_DNA"/>
</dbReference>
<dbReference type="Proteomes" id="UP000193866">
    <property type="component" value="Unassembled WGS sequence"/>
</dbReference>
<gene>
    <name evidence="1" type="ORF">AWC16_20395</name>
</gene>
<protein>
    <submittedName>
        <fullName evidence="1">Uncharacterized protein</fullName>
    </submittedName>
</protein>
<name>A0A1X1YAK4_9MYCO</name>
<dbReference type="RefSeq" id="WP_085266375.1">
    <property type="nucleotide sequence ID" value="NZ_LQPG01000039.1"/>
</dbReference>
<dbReference type="AlphaFoldDB" id="A0A1X1YAK4"/>
<evidence type="ECO:0000313" key="1">
    <source>
        <dbReference type="EMBL" id="ORW08095.1"/>
    </source>
</evidence>
<evidence type="ECO:0000313" key="2">
    <source>
        <dbReference type="Proteomes" id="UP000193866"/>
    </source>
</evidence>
<reference evidence="1 2" key="1">
    <citation type="submission" date="2016-01" db="EMBL/GenBank/DDBJ databases">
        <title>The new phylogeny of the genus Mycobacterium.</title>
        <authorList>
            <person name="Tarcisio F."/>
            <person name="Conor M."/>
            <person name="Antonella G."/>
            <person name="Elisabetta G."/>
            <person name="Giulia F.S."/>
            <person name="Sara T."/>
            <person name="Anna F."/>
            <person name="Clotilde B."/>
            <person name="Roberto B."/>
            <person name="Veronica D.S."/>
            <person name="Fabio R."/>
            <person name="Monica P."/>
            <person name="Olivier J."/>
            <person name="Enrico T."/>
            <person name="Nicola S."/>
        </authorList>
    </citation>
    <scope>NUCLEOTIDE SEQUENCE [LARGE SCALE GENOMIC DNA]</scope>
    <source>
        <strain evidence="1 2">DSM 45394</strain>
    </source>
</reference>
<accession>A0A1X1YAK4</accession>
<keyword evidence="2" id="KW-1185">Reference proteome</keyword>
<sequence length="61" mass="6497">MDQSFTINQPVQEIATGRVGTVGVIAGEPIGSRIGVDWDTDDGTISYYMVDSFICNGSRGV</sequence>
<comment type="caution">
    <text evidence="1">The sequence shown here is derived from an EMBL/GenBank/DDBJ whole genome shotgun (WGS) entry which is preliminary data.</text>
</comment>
<dbReference type="STRING" id="1108812.AWC16_20395"/>
<proteinExistence type="predicted"/>